<dbReference type="NCBIfam" id="TIGR01549">
    <property type="entry name" value="HAD-SF-IA-v1"/>
    <property type="match status" value="1"/>
</dbReference>
<gene>
    <name evidence="1" type="ORF">CGLAU_01555</name>
</gene>
<keyword evidence="2" id="KW-1185">Reference proteome</keyword>
<dbReference type="KEGG" id="cgv:CGLAU_01555"/>
<dbReference type="PANTHER" id="PTHR43611">
    <property type="entry name" value="ALPHA-D-GLUCOSE 1-PHOSPHATE PHOSPHATASE"/>
    <property type="match status" value="1"/>
</dbReference>
<dbReference type="SUPFAM" id="SSF56784">
    <property type="entry name" value="HAD-like"/>
    <property type="match status" value="1"/>
</dbReference>
<dbReference type="NCBIfam" id="TIGR01509">
    <property type="entry name" value="HAD-SF-IA-v3"/>
    <property type="match status" value="1"/>
</dbReference>
<reference evidence="1 2" key="1">
    <citation type="submission" date="2016-12" db="EMBL/GenBank/DDBJ databases">
        <authorList>
            <person name="Song W.-J."/>
            <person name="Kurnit D.M."/>
        </authorList>
    </citation>
    <scope>NUCLEOTIDE SEQUENCE [LARGE SCALE GENOMIC DNA]</scope>
    <source>
        <strain evidence="1 2">DSM 30827</strain>
    </source>
</reference>
<dbReference type="Proteomes" id="UP000217209">
    <property type="component" value="Chromosome"/>
</dbReference>
<accession>A0A1Q2HTY6</accession>
<dbReference type="InterPro" id="IPR036412">
    <property type="entry name" value="HAD-like_sf"/>
</dbReference>
<dbReference type="Pfam" id="PF00702">
    <property type="entry name" value="Hydrolase"/>
    <property type="match status" value="1"/>
</dbReference>
<dbReference type="InterPro" id="IPR006439">
    <property type="entry name" value="HAD-SF_hydro_IA"/>
</dbReference>
<dbReference type="EMBL" id="CP019688">
    <property type="protein sequence ID" value="AQQ14302.1"/>
    <property type="molecule type" value="Genomic_DNA"/>
</dbReference>
<proteinExistence type="predicted"/>
<dbReference type="InterPro" id="IPR023214">
    <property type="entry name" value="HAD_sf"/>
</dbReference>
<dbReference type="Gene3D" id="3.40.50.1000">
    <property type="entry name" value="HAD superfamily/HAD-like"/>
    <property type="match status" value="1"/>
</dbReference>
<evidence type="ECO:0000313" key="2">
    <source>
        <dbReference type="Proteomes" id="UP000217209"/>
    </source>
</evidence>
<sequence>MQQLLDHVAALKGEFDREVFTDSYWAIRDEYDLGAADEQFWPPVFQRAGIESDPTLVASAAAKDAELASTIAREPHQLLLEIADAGVPLGILSNAPHRMAQSVRESDWASVFAHLVFSSEHGLMKPDRAIYDLAASHFSDVEPSTIHFFDDRERNIVGAHAAGWHGHLWRSVDQARFELRSLGILTKR</sequence>
<evidence type="ECO:0000313" key="1">
    <source>
        <dbReference type="EMBL" id="AQQ14302.1"/>
    </source>
</evidence>
<organism evidence="1 2">
    <name type="scientific">Corynebacterium glaucum</name>
    <dbReference type="NCBI Taxonomy" id="187491"/>
    <lineage>
        <taxon>Bacteria</taxon>
        <taxon>Bacillati</taxon>
        <taxon>Actinomycetota</taxon>
        <taxon>Actinomycetes</taxon>
        <taxon>Mycobacteriales</taxon>
        <taxon>Corynebacteriaceae</taxon>
        <taxon>Corynebacterium</taxon>
    </lineage>
</organism>
<name>A0A1Q2HTY6_9CORY</name>
<dbReference type="PANTHER" id="PTHR43611:SF3">
    <property type="entry name" value="FLAVIN MONONUCLEOTIDE HYDROLASE 1, CHLOROPLATIC"/>
    <property type="match status" value="1"/>
</dbReference>
<dbReference type="AlphaFoldDB" id="A0A1Q2HTY6"/>
<protein>
    <submittedName>
        <fullName evidence="1">DUMP phosphatase</fullName>
    </submittedName>
</protein>